<organism evidence="7">
    <name type="scientific">Cellulosimicrobium sp. ES-005</name>
    <dbReference type="NCBI Taxonomy" id="3163031"/>
    <lineage>
        <taxon>Bacteria</taxon>
        <taxon>Bacillati</taxon>
        <taxon>Actinomycetota</taxon>
        <taxon>Actinomycetes</taxon>
        <taxon>Micrococcales</taxon>
        <taxon>Promicromonosporaceae</taxon>
        <taxon>Cellulosimicrobium</taxon>
    </lineage>
</organism>
<evidence type="ECO:0000259" key="6">
    <source>
        <dbReference type="PROSITE" id="PS51755"/>
    </source>
</evidence>
<feature type="domain" description="OmpR/PhoB-type" evidence="6">
    <location>
        <begin position="1"/>
        <end position="103"/>
    </location>
</feature>
<dbReference type="Gene3D" id="1.10.10.10">
    <property type="entry name" value="Winged helix-like DNA-binding domain superfamily/Winged helix DNA-binding domain"/>
    <property type="match status" value="1"/>
</dbReference>
<keyword evidence="4" id="KW-0804">Transcription</keyword>
<protein>
    <submittedName>
        <fullName evidence="7">BTAD domain-containing putative transcriptional regulator</fullName>
    </submittedName>
</protein>
<dbReference type="InterPro" id="IPR051677">
    <property type="entry name" value="AfsR-DnrI-RedD_regulator"/>
</dbReference>
<dbReference type="RefSeq" id="WP_353706899.1">
    <property type="nucleotide sequence ID" value="NZ_CP159290.1"/>
</dbReference>
<gene>
    <name evidence="7" type="ORF">ABRQ22_12010</name>
</gene>
<evidence type="ECO:0000313" key="7">
    <source>
        <dbReference type="EMBL" id="XCH28332.1"/>
    </source>
</evidence>
<dbReference type="AlphaFoldDB" id="A0AAU8FUN8"/>
<dbReference type="PANTHER" id="PTHR35807">
    <property type="entry name" value="TRANSCRIPTIONAL REGULATOR REDD-RELATED"/>
    <property type="match status" value="1"/>
</dbReference>
<dbReference type="Gene3D" id="1.25.40.10">
    <property type="entry name" value="Tetratricopeptide repeat domain"/>
    <property type="match status" value="1"/>
</dbReference>
<name>A0AAU8FUN8_9MICO</name>
<dbReference type="InterPro" id="IPR005158">
    <property type="entry name" value="BTAD"/>
</dbReference>
<reference evidence="7" key="1">
    <citation type="submission" date="2024-06" db="EMBL/GenBank/DDBJ databases">
        <title>Complete genome sequence of the cellulolytic actinobacterium, Cellulosimicrobium ES-005.</title>
        <authorList>
            <person name="Matthews C.T."/>
            <person name="Underwood K.D."/>
            <person name="Ghanchi K.M."/>
            <person name="Fields S.D."/>
            <person name="Gardner S.G."/>
        </authorList>
    </citation>
    <scope>NUCLEOTIDE SEQUENCE</scope>
    <source>
        <strain evidence="7">ES-005</strain>
    </source>
</reference>
<evidence type="ECO:0000256" key="1">
    <source>
        <dbReference type="ARBA" id="ARBA00005820"/>
    </source>
</evidence>
<dbReference type="InterPro" id="IPR001867">
    <property type="entry name" value="OmpR/PhoB-type_DNA-bd"/>
</dbReference>
<dbReference type="GO" id="GO:0003677">
    <property type="term" value="F:DNA binding"/>
    <property type="evidence" value="ECO:0007669"/>
    <property type="project" value="UniProtKB-UniRule"/>
</dbReference>
<dbReference type="CDD" id="cd15831">
    <property type="entry name" value="BTAD"/>
    <property type="match status" value="1"/>
</dbReference>
<evidence type="ECO:0000256" key="3">
    <source>
        <dbReference type="ARBA" id="ARBA00023125"/>
    </source>
</evidence>
<keyword evidence="3 5" id="KW-0238">DNA-binding</keyword>
<dbReference type="EMBL" id="CP159290">
    <property type="protein sequence ID" value="XCH28332.1"/>
    <property type="molecule type" value="Genomic_DNA"/>
</dbReference>
<accession>A0AAU8FUN8</accession>
<dbReference type="SMART" id="SM01043">
    <property type="entry name" value="BTAD"/>
    <property type="match status" value="1"/>
</dbReference>
<dbReference type="GO" id="GO:0000160">
    <property type="term" value="P:phosphorelay signal transduction system"/>
    <property type="evidence" value="ECO:0007669"/>
    <property type="project" value="InterPro"/>
</dbReference>
<dbReference type="SUPFAM" id="SSF46894">
    <property type="entry name" value="C-terminal effector domain of the bipartite response regulators"/>
    <property type="match status" value="1"/>
</dbReference>
<dbReference type="InterPro" id="IPR036388">
    <property type="entry name" value="WH-like_DNA-bd_sf"/>
</dbReference>
<dbReference type="PANTHER" id="PTHR35807:SF1">
    <property type="entry name" value="TRANSCRIPTIONAL REGULATOR REDD"/>
    <property type="match status" value="1"/>
</dbReference>
<feature type="DNA-binding region" description="OmpR/PhoB-type" evidence="5">
    <location>
        <begin position="1"/>
        <end position="103"/>
    </location>
</feature>
<evidence type="ECO:0000256" key="2">
    <source>
        <dbReference type="ARBA" id="ARBA00023015"/>
    </source>
</evidence>
<dbReference type="GO" id="GO:0006355">
    <property type="term" value="P:regulation of DNA-templated transcription"/>
    <property type="evidence" value="ECO:0007669"/>
    <property type="project" value="InterPro"/>
</dbReference>
<evidence type="ECO:0000256" key="5">
    <source>
        <dbReference type="PROSITE-ProRule" id="PRU01091"/>
    </source>
</evidence>
<sequence length="670" mass="70114">MVELRIEVLGPVRLLRDGAEVDPGGPRQRELLARLAAARGRPVSFERLAADLWDDAAERDLRARRGALATFVGDLRCRLEPERAPRTRPRVLVTEHGGYALRVPDGALDAARLEAAVAPVGGRTTHGLAAAAPGATPGLGVGDAPSDTRALQDAVAAWRGEPYADLPDRAWVRAERRHLAEVHARAVELLAEALLADGRPGEAVAALDAHAAAHPWREHAWALLALALYREGRQTDALAVVRGARRRLADEIGLDPGPELVRLERDLLAQAPALDGPTPGARLAVTAPTSRAQLRSTVDVARTLAIAGGDHLATAQQQRVAAALAAEATGDPVLTARTVTAYDVPAVWTRSDDPEAADVLVGVARRTLHRLGPEASPVLRARLLAVVGIEHRGTRDAWAWAAAQDAVGVARAVGDPGTLALALNARFLQSFQRPGAAAERETTGAELVALAAAHDLPTFAILGHLVRMQAAAGAGRFGDADAHAAAAEDVAAGYESPVVPMLTAWYRAMRDAETSSPDAAARAYRAADDLLAGVRMPGVRDGLLPLALLTVRLRHGRPLAGLGDPGPYAPWVAPLLALDAGDREAAADLVRAAPEPPADHLRELRWALVAEAAVRLGGARLARRARDALARTPDELAGAGSGLVSLGPVRAWLDRLGPVADGASGRPGGG</sequence>
<dbReference type="SMART" id="SM00862">
    <property type="entry name" value="Trans_reg_C"/>
    <property type="match status" value="1"/>
</dbReference>
<keyword evidence="2" id="KW-0805">Transcription regulation</keyword>
<evidence type="ECO:0000256" key="4">
    <source>
        <dbReference type="ARBA" id="ARBA00023163"/>
    </source>
</evidence>
<dbReference type="SUPFAM" id="SSF48452">
    <property type="entry name" value="TPR-like"/>
    <property type="match status" value="1"/>
</dbReference>
<dbReference type="Pfam" id="PF03704">
    <property type="entry name" value="BTAD"/>
    <property type="match status" value="1"/>
</dbReference>
<proteinExistence type="inferred from homology"/>
<comment type="similarity">
    <text evidence="1">Belongs to the AfsR/DnrI/RedD regulatory family.</text>
</comment>
<dbReference type="PROSITE" id="PS51755">
    <property type="entry name" value="OMPR_PHOB"/>
    <property type="match status" value="1"/>
</dbReference>
<dbReference type="InterPro" id="IPR011990">
    <property type="entry name" value="TPR-like_helical_dom_sf"/>
</dbReference>
<dbReference type="InterPro" id="IPR016032">
    <property type="entry name" value="Sig_transdc_resp-reg_C-effctor"/>
</dbReference>